<evidence type="ECO:0000313" key="5">
    <source>
        <dbReference type="EMBL" id="VZO35761.1"/>
    </source>
</evidence>
<accession>A0A7M4DFR8</accession>
<gene>
    <name evidence="5" type="primary">bglX</name>
    <name evidence="5" type="ORF">HALOF300_00959</name>
</gene>
<evidence type="ECO:0000256" key="3">
    <source>
        <dbReference type="SAM" id="MobiDB-lite"/>
    </source>
</evidence>
<reference evidence="5 6" key="1">
    <citation type="submission" date="2019-11" db="EMBL/GenBank/DDBJ databases">
        <authorList>
            <person name="Criscuolo A."/>
        </authorList>
    </citation>
    <scope>NUCLEOTIDE SEQUENCE [LARGE SCALE GENOMIC DNA]</scope>
    <source>
        <strain evidence="5">CIP111667</strain>
    </source>
</reference>
<dbReference type="AlphaFoldDB" id="A0A7M4DFR8"/>
<dbReference type="InterPro" id="IPR001764">
    <property type="entry name" value="Glyco_hydro_3_N"/>
</dbReference>
<dbReference type="RefSeq" id="WP_156739777.1">
    <property type="nucleotide sequence ID" value="NZ_CACRYJ010000016.1"/>
</dbReference>
<keyword evidence="2 5" id="KW-0378">Hydrolase</keyword>
<dbReference type="InterPro" id="IPR017853">
    <property type="entry name" value="GH"/>
</dbReference>
<dbReference type="Proteomes" id="UP000419743">
    <property type="component" value="Unassembled WGS sequence"/>
</dbReference>
<name>A0A7M4DFR8_9MICO</name>
<evidence type="ECO:0000313" key="6">
    <source>
        <dbReference type="Proteomes" id="UP000419743"/>
    </source>
</evidence>
<dbReference type="PANTHER" id="PTHR42715">
    <property type="entry name" value="BETA-GLUCOSIDASE"/>
    <property type="match status" value="1"/>
</dbReference>
<feature type="compositionally biased region" description="Polar residues" evidence="3">
    <location>
        <begin position="12"/>
        <end position="24"/>
    </location>
</feature>
<dbReference type="SMART" id="SM01217">
    <property type="entry name" value="Fn3_like"/>
    <property type="match status" value="1"/>
</dbReference>
<feature type="region of interest" description="Disordered" evidence="3">
    <location>
        <begin position="1"/>
        <end position="24"/>
    </location>
</feature>
<dbReference type="GO" id="GO:0005975">
    <property type="term" value="P:carbohydrate metabolic process"/>
    <property type="evidence" value="ECO:0007669"/>
    <property type="project" value="InterPro"/>
</dbReference>
<sequence>MTTEITRGAAVSNLSPGTAESTPPWNDLLLTSAERADALIAEMTLEEKIGQLVGLWVGADASGGGVAPHQADMTGTDHAWADVIDGGLGQLTRPFGTAPVAPAAGARSLASSQREIMAANRFGIPAQVHEECLAGFAAWQATAYPVPLSWGATFDPDLVAEMATLIGESMRAVGVHQGLAPVLDVTRDYRWGRTEETISEDPQLVAEIGAAYVRGLESTGIVATLKHFAGYSASRAGRNLAPVSVGPREFADVILPPFEAALREGGARSVMHSYTEIDGVPSAADERLLTGLLRQEWGFEGTVVADYFGVRFLERLHRVAAGPGEAAGLALHAGVDTELPSVDAFGAPLLEALRAGRVDVALVDRALHRVLRQKIDLGLLDPDYAPEPAGSGGGELDDGILDTADSRDVALRLAREAVVLLSNPAGTLPLAPGARVAVVGPLADEEMAMLGCYSFPAHVGVQHPEHPIGLDIPTLRAALAGSGLDVSHARGCDVTDIEPEGLEEAVRVAAAADVVVVAVGDRAGLFGRGTSGEGCDAEDLHLPGIQADLIEAVLATGTPVVLVLLAGRPYALGAYADRAGAVVQTFFPGQLGGQAIAEVLTGTVAPSGRLPVSVPRRPTGGPGTYLTAPLGARSGVSNLDPTALFGFGHGLTYTSFAWESATVVNAADGDGVPEWDVTGHAIVEVTVRNTGERAGTEVVQLYLHDPVAQVTRPVQRLIGFARVPLEAGAAARVRFTVPADLTSFTGLAGRRIVEPGDVELRLARSSADVAAALRLRLVGTERETGPDRALGCAVVIEQADPTAEVTQ</sequence>
<organism evidence="5 6">
    <name type="scientific">Occultella aeris</name>
    <dbReference type="NCBI Taxonomy" id="2761496"/>
    <lineage>
        <taxon>Bacteria</taxon>
        <taxon>Bacillati</taxon>
        <taxon>Actinomycetota</taxon>
        <taxon>Actinomycetes</taxon>
        <taxon>Micrococcales</taxon>
        <taxon>Ruaniaceae</taxon>
        <taxon>Occultella</taxon>
    </lineage>
</organism>
<dbReference type="FunFam" id="3.20.20.300:FF:000011">
    <property type="entry name" value="Glycosyl hydrolase"/>
    <property type="match status" value="1"/>
</dbReference>
<dbReference type="InterPro" id="IPR036962">
    <property type="entry name" value="Glyco_hydro_3_N_sf"/>
</dbReference>
<comment type="caution">
    <text evidence="5">The sequence shown here is derived from an EMBL/GenBank/DDBJ whole genome shotgun (WGS) entry which is preliminary data.</text>
</comment>
<dbReference type="SUPFAM" id="SSF52279">
    <property type="entry name" value="Beta-D-glucan exohydrolase, C-terminal domain"/>
    <property type="match status" value="1"/>
</dbReference>
<evidence type="ECO:0000259" key="4">
    <source>
        <dbReference type="SMART" id="SM01217"/>
    </source>
</evidence>
<dbReference type="InterPro" id="IPR013783">
    <property type="entry name" value="Ig-like_fold"/>
</dbReference>
<dbReference type="PANTHER" id="PTHR42715:SF10">
    <property type="entry name" value="BETA-GLUCOSIDASE"/>
    <property type="match status" value="1"/>
</dbReference>
<dbReference type="SUPFAM" id="SSF51445">
    <property type="entry name" value="(Trans)glycosidases"/>
    <property type="match status" value="1"/>
</dbReference>
<dbReference type="EMBL" id="CACRYJ010000016">
    <property type="protein sequence ID" value="VZO35761.1"/>
    <property type="molecule type" value="Genomic_DNA"/>
</dbReference>
<feature type="domain" description="Fibronectin type III-like" evidence="4">
    <location>
        <begin position="697"/>
        <end position="766"/>
    </location>
</feature>
<keyword evidence="5" id="KW-0326">Glycosidase</keyword>
<dbReference type="Gene3D" id="3.20.20.300">
    <property type="entry name" value="Glycoside hydrolase, family 3, N-terminal domain"/>
    <property type="match status" value="1"/>
</dbReference>
<dbReference type="Pfam" id="PF14310">
    <property type="entry name" value="Fn3-like"/>
    <property type="match status" value="1"/>
</dbReference>
<dbReference type="Gene3D" id="2.60.40.10">
    <property type="entry name" value="Immunoglobulins"/>
    <property type="match status" value="1"/>
</dbReference>
<dbReference type="PRINTS" id="PR00133">
    <property type="entry name" value="GLHYDRLASE3"/>
</dbReference>
<dbReference type="Pfam" id="PF01915">
    <property type="entry name" value="Glyco_hydro_3_C"/>
    <property type="match status" value="1"/>
</dbReference>
<dbReference type="InterPro" id="IPR036881">
    <property type="entry name" value="Glyco_hydro_3_C_sf"/>
</dbReference>
<dbReference type="InterPro" id="IPR026891">
    <property type="entry name" value="Fn3-like"/>
</dbReference>
<dbReference type="InterPro" id="IPR050288">
    <property type="entry name" value="Cellulose_deg_GH3"/>
</dbReference>
<comment type="similarity">
    <text evidence="1">Belongs to the glycosyl hydrolase 3 family.</text>
</comment>
<keyword evidence="6" id="KW-1185">Reference proteome</keyword>
<evidence type="ECO:0000256" key="2">
    <source>
        <dbReference type="ARBA" id="ARBA00022801"/>
    </source>
</evidence>
<proteinExistence type="inferred from homology"/>
<dbReference type="GO" id="GO:0008422">
    <property type="term" value="F:beta-glucosidase activity"/>
    <property type="evidence" value="ECO:0007669"/>
    <property type="project" value="UniProtKB-EC"/>
</dbReference>
<dbReference type="InterPro" id="IPR002772">
    <property type="entry name" value="Glyco_hydro_3_C"/>
</dbReference>
<protein>
    <submittedName>
        <fullName evidence="5">Periplasmic beta-glucosidase</fullName>
        <ecNumber evidence="5">3.2.1.21</ecNumber>
    </submittedName>
</protein>
<dbReference type="EC" id="3.2.1.21" evidence="5"/>
<dbReference type="Pfam" id="PF00933">
    <property type="entry name" value="Glyco_hydro_3"/>
    <property type="match status" value="1"/>
</dbReference>
<dbReference type="Gene3D" id="3.40.50.1700">
    <property type="entry name" value="Glycoside hydrolase family 3 C-terminal domain"/>
    <property type="match status" value="1"/>
</dbReference>
<evidence type="ECO:0000256" key="1">
    <source>
        <dbReference type="ARBA" id="ARBA00005336"/>
    </source>
</evidence>